<reference evidence="3 4" key="1">
    <citation type="journal article" date="2016" name="Proc. Natl. Acad. Sci. U.S.A.">
        <title>Comparative genomics of biotechnologically important yeasts.</title>
        <authorList>
            <person name="Riley R."/>
            <person name="Haridas S."/>
            <person name="Wolfe K.H."/>
            <person name="Lopes M.R."/>
            <person name="Hittinger C.T."/>
            <person name="Goeker M."/>
            <person name="Salamov A.A."/>
            <person name="Wisecaver J.H."/>
            <person name="Long T.M."/>
            <person name="Calvey C.H."/>
            <person name="Aerts A.L."/>
            <person name="Barry K.W."/>
            <person name="Choi C."/>
            <person name="Clum A."/>
            <person name="Coughlan A.Y."/>
            <person name="Deshpande S."/>
            <person name="Douglass A.P."/>
            <person name="Hanson S.J."/>
            <person name="Klenk H.-P."/>
            <person name="LaButti K.M."/>
            <person name="Lapidus A."/>
            <person name="Lindquist E.A."/>
            <person name="Lipzen A.M."/>
            <person name="Meier-Kolthoff J.P."/>
            <person name="Ohm R.A."/>
            <person name="Otillar R.P."/>
            <person name="Pangilinan J.L."/>
            <person name="Peng Y."/>
            <person name="Rokas A."/>
            <person name="Rosa C.A."/>
            <person name="Scheuner C."/>
            <person name="Sibirny A.A."/>
            <person name="Slot J.C."/>
            <person name="Stielow J.B."/>
            <person name="Sun H."/>
            <person name="Kurtzman C.P."/>
            <person name="Blackwell M."/>
            <person name="Grigoriev I.V."/>
            <person name="Jeffries T.W."/>
        </authorList>
    </citation>
    <scope>NUCLEOTIDE SEQUENCE [LARGE SCALE GENOMIC DNA]</scope>
    <source>
        <strain evidence="4">ATCC 58044 / CBS 1984 / NCYC 433 / NRRL Y-366-8</strain>
    </source>
</reference>
<dbReference type="AlphaFoldDB" id="A0A1E3NVG5"/>
<keyword evidence="4" id="KW-1185">Reference proteome</keyword>
<dbReference type="InterPro" id="IPR057229">
    <property type="entry name" value="DUF7907"/>
</dbReference>
<dbReference type="OrthoDB" id="4018368at2759"/>
<evidence type="ECO:0000313" key="3">
    <source>
        <dbReference type="EMBL" id="ODQ57103.1"/>
    </source>
</evidence>
<dbReference type="EMBL" id="KV454214">
    <property type="protein sequence ID" value="ODQ57103.1"/>
    <property type="molecule type" value="Genomic_DNA"/>
</dbReference>
<dbReference type="Proteomes" id="UP000094112">
    <property type="component" value="Unassembled WGS sequence"/>
</dbReference>
<keyword evidence="1" id="KW-0732">Signal</keyword>
<proteinExistence type="predicted"/>
<dbReference type="RefSeq" id="XP_019036310.1">
    <property type="nucleotide sequence ID" value="XM_019183899.1"/>
</dbReference>
<organism evidence="3 4">
    <name type="scientific">Wickerhamomyces anomalus (strain ATCC 58044 / CBS 1984 / NCYC 433 / NRRL Y-366-8)</name>
    <name type="common">Yeast</name>
    <name type="synonym">Hansenula anomala</name>
    <dbReference type="NCBI Taxonomy" id="683960"/>
    <lineage>
        <taxon>Eukaryota</taxon>
        <taxon>Fungi</taxon>
        <taxon>Dikarya</taxon>
        <taxon>Ascomycota</taxon>
        <taxon>Saccharomycotina</taxon>
        <taxon>Saccharomycetes</taxon>
        <taxon>Phaffomycetales</taxon>
        <taxon>Wickerhamomycetaceae</taxon>
        <taxon>Wickerhamomyces</taxon>
    </lineage>
</organism>
<accession>A0A1E3NVG5</accession>
<sequence>MKFSTILTTAATSLALAQARTVRFFTESNDTQINHKGLYSTHEGAGINYMFLGGDDAQNYTITDYGEIFLSQDSADGSTFKQTLSIVNYPNVFPYLQLSVTPDNVNWYIDDGYLSGNGSDNFWVAKNTSDPYNFSQYSYTIGLFLNGSTDPKQYDAAARVKILADIQD</sequence>
<protein>
    <recommendedName>
        <fullName evidence="2">DUF7907 domain-containing protein</fullName>
    </recommendedName>
</protein>
<feature type="domain" description="DUF7907" evidence="2">
    <location>
        <begin position="29"/>
        <end position="140"/>
    </location>
</feature>
<feature type="signal peptide" evidence="1">
    <location>
        <begin position="1"/>
        <end position="19"/>
    </location>
</feature>
<feature type="chain" id="PRO_5009133537" description="DUF7907 domain-containing protein" evidence="1">
    <location>
        <begin position="20"/>
        <end position="168"/>
    </location>
</feature>
<name>A0A1E3NVG5_WICAA</name>
<evidence type="ECO:0000256" key="1">
    <source>
        <dbReference type="SAM" id="SignalP"/>
    </source>
</evidence>
<gene>
    <name evidence="3" type="ORF">WICANDRAFT_65363</name>
</gene>
<dbReference type="Pfam" id="PF25484">
    <property type="entry name" value="DUF7907"/>
    <property type="match status" value="1"/>
</dbReference>
<evidence type="ECO:0000313" key="4">
    <source>
        <dbReference type="Proteomes" id="UP000094112"/>
    </source>
</evidence>
<evidence type="ECO:0000259" key="2">
    <source>
        <dbReference type="Pfam" id="PF25484"/>
    </source>
</evidence>
<dbReference type="GeneID" id="30201145"/>
<dbReference type="STRING" id="683960.A0A1E3NVG5"/>